<sequence length="70" mass="7863">MPRQQAAFPKISTYISAEQAHVTTMSIRRGDILKRTSRKNINVPHAKHSNWLAGIFEIPESGGHRLVPSK</sequence>
<evidence type="ECO:0000313" key="2">
    <source>
        <dbReference type="Proteomes" id="UP000001054"/>
    </source>
</evidence>
<dbReference type="EMBL" id="CP001389">
    <property type="protein sequence ID" value="ACP25647.1"/>
    <property type="molecule type" value="Genomic_DNA"/>
</dbReference>
<organism evidence="1 2">
    <name type="scientific">Sinorhizobium fredii (strain NBRC 101917 / NGR234)</name>
    <dbReference type="NCBI Taxonomy" id="394"/>
    <lineage>
        <taxon>Bacteria</taxon>
        <taxon>Pseudomonadati</taxon>
        <taxon>Pseudomonadota</taxon>
        <taxon>Alphaproteobacteria</taxon>
        <taxon>Hyphomicrobiales</taxon>
        <taxon>Rhizobiaceae</taxon>
        <taxon>Sinorhizobium/Ensifer group</taxon>
        <taxon>Sinorhizobium</taxon>
    </lineage>
</organism>
<gene>
    <name evidence="1" type="ordered locus">NGR_c18830</name>
</gene>
<evidence type="ECO:0000313" key="1">
    <source>
        <dbReference type="EMBL" id="ACP25647.1"/>
    </source>
</evidence>
<proteinExistence type="predicted"/>
<accession>C3MDX8</accession>
<name>C3MDX8_SINFN</name>
<reference evidence="1 2" key="1">
    <citation type="journal article" date="2009" name="Appl. Environ. Microbiol.">
        <title>Rhizobium sp. strain NGR234 possesses a remarkable number of secretion systems.</title>
        <authorList>
            <person name="Schmeisser C."/>
            <person name="Liesegang H."/>
            <person name="Krysciak D."/>
            <person name="Bakkou N."/>
            <person name="Le Quere A."/>
            <person name="Wollherr A."/>
            <person name="Heinemeyer I."/>
            <person name="Morgenstern B."/>
            <person name="Pommerening-Roeser A."/>
            <person name="Flores M."/>
            <person name="Palacios R."/>
            <person name="Brenner S."/>
            <person name="Gottschalk G."/>
            <person name="Schmitz R.A."/>
            <person name="Broughton W.J."/>
            <person name="Perret X."/>
            <person name="Strittmatter A.W."/>
            <person name="Streit W.R."/>
        </authorList>
    </citation>
    <scope>NUCLEOTIDE SEQUENCE [LARGE SCALE GENOMIC DNA]</scope>
    <source>
        <strain evidence="2">NBRC 101917 / NGR234</strain>
    </source>
</reference>
<dbReference type="KEGG" id="rhi:NGR_c18830"/>
<dbReference type="HOGENOM" id="CLU_2755125_0_0_5"/>
<keyword evidence="2" id="KW-1185">Reference proteome</keyword>
<protein>
    <submittedName>
        <fullName evidence="1">Uncharacterized protein</fullName>
    </submittedName>
</protein>
<dbReference type="OrthoDB" id="9897502at2"/>
<dbReference type="Proteomes" id="UP000001054">
    <property type="component" value="Chromosome"/>
</dbReference>
<dbReference type="AlphaFoldDB" id="C3MDX8"/>
<dbReference type="STRING" id="394.NGR_c18830"/>